<gene>
    <name evidence="2" type="ORF">JOD17_003394</name>
</gene>
<keyword evidence="1" id="KW-0812">Transmembrane</keyword>
<evidence type="ECO:0000256" key="1">
    <source>
        <dbReference type="SAM" id="Phobius"/>
    </source>
</evidence>
<proteinExistence type="predicted"/>
<evidence type="ECO:0000313" key="3">
    <source>
        <dbReference type="Proteomes" id="UP000741863"/>
    </source>
</evidence>
<comment type="caution">
    <text evidence="2">The sequence shown here is derived from an EMBL/GenBank/DDBJ whole genome shotgun (WGS) entry which is preliminary data.</text>
</comment>
<reference evidence="2 3" key="1">
    <citation type="submission" date="2021-01" db="EMBL/GenBank/DDBJ databases">
        <title>Genomic Encyclopedia of Type Strains, Phase IV (KMG-IV): sequencing the most valuable type-strain genomes for metagenomic binning, comparative biology and taxonomic classification.</title>
        <authorList>
            <person name="Goeker M."/>
        </authorList>
    </citation>
    <scope>NUCLEOTIDE SEQUENCE [LARGE SCALE GENOMIC DNA]</scope>
    <source>
        <strain evidence="2 3">DSM 25540</strain>
    </source>
</reference>
<name>A0ABS2PG85_9BACL</name>
<accession>A0ABS2PG85</accession>
<keyword evidence="1" id="KW-0472">Membrane</keyword>
<feature type="transmembrane region" description="Helical" evidence="1">
    <location>
        <begin position="5"/>
        <end position="27"/>
    </location>
</feature>
<feature type="transmembrane region" description="Helical" evidence="1">
    <location>
        <begin position="47"/>
        <end position="70"/>
    </location>
</feature>
<dbReference type="Proteomes" id="UP000741863">
    <property type="component" value="Unassembled WGS sequence"/>
</dbReference>
<keyword evidence="3" id="KW-1185">Reference proteome</keyword>
<dbReference type="EMBL" id="JAFBEC010000011">
    <property type="protein sequence ID" value="MBM7634292.1"/>
    <property type="molecule type" value="Genomic_DNA"/>
</dbReference>
<keyword evidence="1" id="KW-1133">Transmembrane helix</keyword>
<dbReference type="RefSeq" id="WP_204699038.1">
    <property type="nucleotide sequence ID" value="NZ_JAFBEC010000011.1"/>
</dbReference>
<organism evidence="2 3">
    <name type="scientific">Geomicrobium sediminis</name>
    <dbReference type="NCBI Taxonomy" id="1347788"/>
    <lineage>
        <taxon>Bacteria</taxon>
        <taxon>Bacillati</taxon>
        <taxon>Bacillota</taxon>
        <taxon>Bacilli</taxon>
        <taxon>Bacillales</taxon>
        <taxon>Geomicrobium</taxon>
    </lineage>
</organism>
<protein>
    <submittedName>
        <fullName evidence="2">Uncharacterized protein</fullName>
    </submittedName>
</protein>
<sequence>MTTSIFSATLILASIIIYMGTFITTAVVSGGGVDITEMIYSSMWDAFPFHVILSVIMLVGGLTLLSYEVIQNKK</sequence>
<evidence type="ECO:0000313" key="2">
    <source>
        <dbReference type="EMBL" id="MBM7634292.1"/>
    </source>
</evidence>